<evidence type="ECO:0000313" key="1">
    <source>
        <dbReference type="EMBL" id="MEQ2457088.1"/>
    </source>
</evidence>
<reference evidence="1 2" key="1">
    <citation type="submission" date="2024-03" db="EMBL/GenBank/DDBJ databases">
        <title>Human intestinal bacterial collection.</title>
        <authorList>
            <person name="Pauvert C."/>
            <person name="Hitch T.C.A."/>
            <person name="Clavel T."/>
        </authorList>
    </citation>
    <scope>NUCLEOTIDE SEQUENCE [LARGE SCALE GENOMIC DNA]</scope>
    <source>
        <strain evidence="1 2">CLA-AP-H34</strain>
    </source>
</reference>
<sequence length="218" mass="23515">MFALFDGLLFDLDGTLWDATEGICAAWNHVLGRVMPELAGTVTPERMRPCLGMLLPDIACKLFPWMDREECARIAGQCDGPETIGLCAAGSVLFPGVRETLEQLAGRYRLFIVSNCQDGYIEAFLQTHKLGGYFTDYECPGRTGKPKADNIALVVARNGLQRPLYIGDTQGDCDAATAAGVPFLHAAYGFGTIDRPVPAVTAFTQLPQAVAALEGRPT</sequence>
<evidence type="ECO:0000313" key="2">
    <source>
        <dbReference type="Proteomes" id="UP001440599"/>
    </source>
</evidence>
<proteinExistence type="predicted"/>
<dbReference type="PANTHER" id="PTHR43434:SF1">
    <property type="entry name" value="PHOSPHOGLYCOLATE PHOSPHATASE"/>
    <property type="match status" value="1"/>
</dbReference>
<dbReference type="RefSeq" id="WP_349140846.1">
    <property type="nucleotide sequence ID" value="NZ_JBBMFT010000008.1"/>
</dbReference>
<gene>
    <name evidence="1" type="ORF">WMO45_11190</name>
</gene>
<dbReference type="Proteomes" id="UP001440599">
    <property type="component" value="Unassembled WGS sequence"/>
</dbReference>
<dbReference type="EC" id="3.-.-.-" evidence="1"/>
<dbReference type="InterPro" id="IPR036412">
    <property type="entry name" value="HAD-like_sf"/>
</dbReference>
<dbReference type="SFLD" id="SFLDG01129">
    <property type="entry name" value="C1.5:_HAD__Beta-PGM__Phosphata"/>
    <property type="match status" value="1"/>
</dbReference>
<accession>A0ABV1EV18</accession>
<dbReference type="Pfam" id="PF13419">
    <property type="entry name" value="HAD_2"/>
    <property type="match status" value="1"/>
</dbReference>
<dbReference type="PANTHER" id="PTHR43434">
    <property type="entry name" value="PHOSPHOGLYCOLATE PHOSPHATASE"/>
    <property type="match status" value="1"/>
</dbReference>
<keyword evidence="2" id="KW-1185">Reference proteome</keyword>
<dbReference type="GO" id="GO:0016787">
    <property type="term" value="F:hydrolase activity"/>
    <property type="evidence" value="ECO:0007669"/>
    <property type="project" value="UniProtKB-KW"/>
</dbReference>
<dbReference type="InterPro" id="IPR023198">
    <property type="entry name" value="PGP-like_dom2"/>
</dbReference>
<dbReference type="InterPro" id="IPR006439">
    <property type="entry name" value="HAD-SF_hydro_IA"/>
</dbReference>
<protein>
    <submittedName>
        <fullName evidence="1">HAD family hydrolase</fullName>
        <ecNumber evidence="1">3.-.-.-</ecNumber>
    </submittedName>
</protein>
<comment type="caution">
    <text evidence="1">The sequence shown here is derived from an EMBL/GenBank/DDBJ whole genome shotgun (WGS) entry which is preliminary data.</text>
</comment>
<keyword evidence="1" id="KW-0378">Hydrolase</keyword>
<dbReference type="Gene3D" id="1.10.150.240">
    <property type="entry name" value="Putative phosphatase, domain 2"/>
    <property type="match status" value="1"/>
</dbReference>
<dbReference type="InterPro" id="IPR023214">
    <property type="entry name" value="HAD_sf"/>
</dbReference>
<organism evidence="1 2">
    <name type="scientific">Flavonifractor hominis</name>
    <dbReference type="NCBI Taxonomy" id="3133178"/>
    <lineage>
        <taxon>Bacteria</taxon>
        <taxon>Bacillati</taxon>
        <taxon>Bacillota</taxon>
        <taxon>Clostridia</taxon>
        <taxon>Eubacteriales</taxon>
        <taxon>Oscillospiraceae</taxon>
        <taxon>Flavonifractor</taxon>
    </lineage>
</organism>
<dbReference type="Gene3D" id="3.40.50.1000">
    <property type="entry name" value="HAD superfamily/HAD-like"/>
    <property type="match status" value="1"/>
</dbReference>
<dbReference type="SUPFAM" id="SSF56784">
    <property type="entry name" value="HAD-like"/>
    <property type="match status" value="1"/>
</dbReference>
<dbReference type="InterPro" id="IPR041492">
    <property type="entry name" value="HAD_2"/>
</dbReference>
<dbReference type="SFLD" id="SFLDS00003">
    <property type="entry name" value="Haloacid_Dehalogenase"/>
    <property type="match status" value="1"/>
</dbReference>
<name>A0ABV1EV18_9FIRM</name>
<dbReference type="EMBL" id="JBBMFT010000008">
    <property type="protein sequence ID" value="MEQ2457088.1"/>
    <property type="molecule type" value="Genomic_DNA"/>
</dbReference>
<dbReference type="NCBIfam" id="TIGR01549">
    <property type="entry name" value="HAD-SF-IA-v1"/>
    <property type="match status" value="1"/>
</dbReference>
<dbReference type="InterPro" id="IPR050155">
    <property type="entry name" value="HAD-like_hydrolase_sf"/>
</dbReference>